<dbReference type="PROSITE" id="PS00135">
    <property type="entry name" value="TRYPSIN_SER"/>
    <property type="match status" value="1"/>
</dbReference>
<dbReference type="GO" id="GO:0006508">
    <property type="term" value="P:proteolysis"/>
    <property type="evidence" value="ECO:0007669"/>
    <property type="project" value="UniProtKB-KW"/>
</dbReference>
<dbReference type="Gene3D" id="2.40.10.10">
    <property type="entry name" value="Trypsin-like serine proteases"/>
    <property type="match status" value="2"/>
</dbReference>
<dbReference type="SUPFAM" id="SSF50494">
    <property type="entry name" value="Trypsin-like serine proteases"/>
    <property type="match status" value="1"/>
</dbReference>
<comment type="catalytic activity">
    <reaction evidence="6">
        <text>Preferential cleavage: Arg-|-Xaa, Lys-|-Xaa.</text>
        <dbReference type="EC" id="3.4.21.4"/>
    </reaction>
</comment>
<evidence type="ECO:0000256" key="9">
    <source>
        <dbReference type="SAM" id="Phobius"/>
    </source>
</evidence>
<protein>
    <recommendedName>
        <fullName evidence="7">trypsin</fullName>
        <ecNumber evidence="7">3.4.21.4</ecNumber>
    </recommendedName>
</protein>
<dbReference type="FunFam" id="2.40.10.10:FF:000221">
    <property type="entry name" value="Si:dkey-33m11.8"/>
    <property type="match status" value="1"/>
</dbReference>
<dbReference type="GO" id="GO:0005615">
    <property type="term" value="C:extracellular space"/>
    <property type="evidence" value="ECO:0007669"/>
    <property type="project" value="TreeGrafter"/>
</dbReference>
<dbReference type="Proteomes" id="UP000002852">
    <property type="component" value="Unassembled WGS sequence"/>
</dbReference>
<dbReference type="Ensembl" id="ENSXMAT00000039593.1">
    <property type="protein sequence ID" value="ENSXMAP00000031707.1"/>
    <property type="gene ID" value="ENSXMAG00000027225.1"/>
</dbReference>
<dbReference type="PANTHER" id="PTHR24264">
    <property type="entry name" value="TRYPSIN-RELATED"/>
    <property type="match status" value="1"/>
</dbReference>
<reference evidence="11" key="3">
    <citation type="submission" date="2025-08" db="UniProtKB">
        <authorList>
            <consortium name="Ensembl"/>
        </authorList>
    </citation>
    <scope>IDENTIFICATION</scope>
    <source>
        <strain evidence="11">JP 163 A</strain>
    </source>
</reference>
<reference evidence="12" key="2">
    <citation type="journal article" date="2013" name="Nat. Genet.">
        <title>The genome of the platyfish, Xiphophorus maculatus, provides insights into evolutionary adaptation and several complex traits.</title>
        <authorList>
            <person name="Schartl M."/>
            <person name="Walter R.B."/>
            <person name="Shen Y."/>
            <person name="Garcia T."/>
            <person name="Catchen J."/>
            <person name="Amores A."/>
            <person name="Braasch I."/>
            <person name="Chalopin D."/>
            <person name="Volff J.N."/>
            <person name="Lesch K.P."/>
            <person name="Bisazza A."/>
            <person name="Minx P."/>
            <person name="Hillier L."/>
            <person name="Wilson R.K."/>
            <person name="Fuerstenberg S."/>
            <person name="Boore J."/>
            <person name="Searle S."/>
            <person name="Postlethwait J.H."/>
            <person name="Warren W.C."/>
        </authorList>
    </citation>
    <scope>NUCLEOTIDE SEQUENCE [LARGE SCALE GENOMIC DNA]</scope>
    <source>
        <strain evidence="12">JP 163 A</strain>
    </source>
</reference>
<evidence type="ECO:0000256" key="8">
    <source>
        <dbReference type="RuleBase" id="RU363034"/>
    </source>
</evidence>
<evidence type="ECO:0000256" key="7">
    <source>
        <dbReference type="ARBA" id="ARBA00038868"/>
    </source>
</evidence>
<dbReference type="AlphaFoldDB" id="A0A3B5QM66"/>
<comment type="subcellular location">
    <subcellularLocation>
        <location evidence="1">Secreted</location>
        <location evidence="1">Extracellular space</location>
    </subcellularLocation>
</comment>
<dbReference type="GO" id="GO:0004252">
    <property type="term" value="F:serine-type endopeptidase activity"/>
    <property type="evidence" value="ECO:0007669"/>
    <property type="project" value="UniProtKB-EC"/>
</dbReference>
<reference evidence="12" key="1">
    <citation type="submission" date="2012-01" db="EMBL/GenBank/DDBJ databases">
        <authorList>
            <person name="Walter R."/>
            <person name="Schartl M."/>
            <person name="Warren W."/>
        </authorList>
    </citation>
    <scope>NUCLEOTIDE SEQUENCE [LARGE SCALE GENOMIC DNA]</scope>
    <source>
        <strain evidence="12">JP 163 A</strain>
    </source>
</reference>
<feature type="transmembrane region" description="Helical" evidence="9">
    <location>
        <begin position="38"/>
        <end position="58"/>
    </location>
</feature>
<dbReference type="InterPro" id="IPR033116">
    <property type="entry name" value="TRYPSIN_SER"/>
</dbReference>
<evidence type="ECO:0000259" key="10">
    <source>
        <dbReference type="PROSITE" id="PS50240"/>
    </source>
</evidence>
<dbReference type="PANTHER" id="PTHR24264:SF58">
    <property type="entry name" value="SI:DKEY-33M11.8-RELATED"/>
    <property type="match status" value="1"/>
</dbReference>
<keyword evidence="12" id="KW-1185">Reference proteome</keyword>
<dbReference type="EC" id="3.4.21.4" evidence="7"/>
<dbReference type="CDD" id="cd00190">
    <property type="entry name" value="Tryp_SPc"/>
    <property type="match status" value="1"/>
</dbReference>
<keyword evidence="9" id="KW-1133">Transmembrane helix</keyword>
<evidence type="ECO:0000256" key="3">
    <source>
        <dbReference type="ARBA" id="ARBA00022801"/>
    </source>
</evidence>
<feature type="domain" description="Peptidase S1" evidence="10">
    <location>
        <begin position="71"/>
        <end position="295"/>
    </location>
</feature>
<dbReference type="InterPro" id="IPR050127">
    <property type="entry name" value="Serine_Proteases_S1"/>
</dbReference>
<evidence type="ECO:0000256" key="4">
    <source>
        <dbReference type="ARBA" id="ARBA00022825"/>
    </source>
</evidence>
<proteinExistence type="predicted"/>
<evidence type="ECO:0000313" key="11">
    <source>
        <dbReference type="Ensembl" id="ENSXMAP00000031707.1"/>
    </source>
</evidence>
<dbReference type="PROSITE" id="PS50240">
    <property type="entry name" value="TRYPSIN_DOM"/>
    <property type="match status" value="1"/>
</dbReference>
<evidence type="ECO:0000256" key="1">
    <source>
        <dbReference type="ARBA" id="ARBA00004239"/>
    </source>
</evidence>
<dbReference type="GeneTree" id="ENSGT01050000244971"/>
<dbReference type="PROSITE" id="PS00134">
    <property type="entry name" value="TRYPSIN_HIS"/>
    <property type="match status" value="1"/>
</dbReference>
<dbReference type="InterPro" id="IPR009003">
    <property type="entry name" value="Peptidase_S1_PA"/>
</dbReference>
<accession>A0A3B5QM66</accession>
<dbReference type="Pfam" id="PF00089">
    <property type="entry name" value="Trypsin"/>
    <property type="match status" value="1"/>
</dbReference>
<name>A0A3B5QM66_XIPMA</name>
<dbReference type="SMART" id="SM00020">
    <property type="entry name" value="Tryp_SPc"/>
    <property type="match status" value="1"/>
</dbReference>
<keyword evidence="5" id="KW-1015">Disulfide bond</keyword>
<sequence>MDPINSKYVQSNHVVIVSVHLLSFKNLRLKDKDIQQPFLLFLGITSPLWGFSFLGWGLRETCDWVLIFIFIFYQTFEVQPYSIKYQASLQTEKGEHYCGGTLVDKEWVVSAAHCWRPSHLMIVVLSEHSLRETEGFEQIFGVSKIYVHNYNYKTFNNDIMIIKLDRPAMLNAYVQPVKLPGENIPQLRGDVCTVSGWGVTQPYSYVLSPVLRAVDVKEISMCSWYYWGRITENMICAGSPYGGKDSCQGDSGGPLVCNGNFEGIVSWGISCANPYYPGVYTKVRNYVPWINYIMNSD</sequence>
<keyword evidence="4 8" id="KW-0720">Serine protease</keyword>
<evidence type="ECO:0000256" key="2">
    <source>
        <dbReference type="ARBA" id="ARBA00022670"/>
    </source>
</evidence>
<organism evidence="11 12">
    <name type="scientific">Xiphophorus maculatus</name>
    <name type="common">Southern platyfish</name>
    <name type="synonym">Platypoecilus maculatus</name>
    <dbReference type="NCBI Taxonomy" id="8083"/>
    <lineage>
        <taxon>Eukaryota</taxon>
        <taxon>Metazoa</taxon>
        <taxon>Chordata</taxon>
        <taxon>Craniata</taxon>
        <taxon>Vertebrata</taxon>
        <taxon>Euteleostomi</taxon>
        <taxon>Actinopterygii</taxon>
        <taxon>Neopterygii</taxon>
        <taxon>Teleostei</taxon>
        <taxon>Neoteleostei</taxon>
        <taxon>Acanthomorphata</taxon>
        <taxon>Ovalentaria</taxon>
        <taxon>Atherinomorphae</taxon>
        <taxon>Cyprinodontiformes</taxon>
        <taxon>Poeciliidae</taxon>
        <taxon>Poeciliinae</taxon>
        <taxon>Xiphophorus</taxon>
    </lineage>
</organism>
<dbReference type="InterPro" id="IPR001254">
    <property type="entry name" value="Trypsin_dom"/>
</dbReference>
<keyword evidence="2 8" id="KW-0645">Protease</keyword>
<reference evidence="11" key="4">
    <citation type="submission" date="2025-09" db="UniProtKB">
        <authorList>
            <consortium name="Ensembl"/>
        </authorList>
    </citation>
    <scope>IDENTIFICATION</scope>
    <source>
        <strain evidence="11">JP 163 A</strain>
    </source>
</reference>
<evidence type="ECO:0000313" key="12">
    <source>
        <dbReference type="Proteomes" id="UP000002852"/>
    </source>
</evidence>
<dbReference type="InterPro" id="IPR001314">
    <property type="entry name" value="Peptidase_S1A"/>
</dbReference>
<keyword evidence="3 8" id="KW-0378">Hydrolase</keyword>
<evidence type="ECO:0000256" key="5">
    <source>
        <dbReference type="ARBA" id="ARBA00023157"/>
    </source>
</evidence>
<keyword evidence="9" id="KW-0812">Transmembrane</keyword>
<dbReference type="InterPro" id="IPR043504">
    <property type="entry name" value="Peptidase_S1_PA_chymotrypsin"/>
</dbReference>
<evidence type="ECO:0000256" key="6">
    <source>
        <dbReference type="ARBA" id="ARBA00036320"/>
    </source>
</evidence>
<dbReference type="InterPro" id="IPR018114">
    <property type="entry name" value="TRYPSIN_HIS"/>
</dbReference>
<keyword evidence="9" id="KW-0472">Membrane</keyword>
<dbReference type="PRINTS" id="PR00722">
    <property type="entry name" value="CHYMOTRYPSIN"/>
</dbReference>